<dbReference type="OrthoDB" id="2739065at2759"/>
<sequence>MVREFQIPTELMDQICSHFIEDKPTSSACTLLSSRWHPSARRALFHTISLSLASDTFDVFFVAPPPKTAQYVKDLTLKCGSLTAHDLDQVISIFPALQRLTLDGTTLYLLDSDHPSIEGWKSPRDLHRLRLTDVTYYMEDWSSKIPEDDNEFNHWLPKPTEDFERFKQEPSRCSLVQLLNLFGNVDTIHIYQVHPVGQGDRDYHYLSNGRWPVDYSWYYRPVFRSAVWAEAQKLLEHFSVKRILAADRGLHNADAWYFEDIVLYLLAYSQKAAAYLDCLEIAEEWTVTSELLNKVGATITHLHLHMDDVMDSNLPNGNFFDWAEAGTVEEAWADCQALFNDILRILRMASATIRHLSFHFETYFRSLTQYDWESLDQLLSSCFRLTDLSFRIMLFRSKHSALDLDVAKSLNPRVLEREVCDMLPLMRTALGDSMRLSLTFEGETA</sequence>
<comment type="caution">
    <text evidence="1">The sequence shown here is derived from an EMBL/GenBank/DDBJ whole genome shotgun (WGS) entry which is preliminary data.</text>
</comment>
<reference evidence="1" key="1">
    <citation type="journal article" date="2021" name="New Phytol.">
        <title>Evolutionary innovations through gain and loss of genes in the ectomycorrhizal Boletales.</title>
        <authorList>
            <person name="Wu G."/>
            <person name="Miyauchi S."/>
            <person name="Morin E."/>
            <person name="Kuo A."/>
            <person name="Drula E."/>
            <person name="Varga T."/>
            <person name="Kohler A."/>
            <person name="Feng B."/>
            <person name="Cao Y."/>
            <person name="Lipzen A."/>
            <person name="Daum C."/>
            <person name="Hundley H."/>
            <person name="Pangilinan J."/>
            <person name="Johnson J."/>
            <person name="Barry K."/>
            <person name="LaButti K."/>
            <person name="Ng V."/>
            <person name="Ahrendt S."/>
            <person name="Min B."/>
            <person name="Choi I.G."/>
            <person name="Park H."/>
            <person name="Plett J.M."/>
            <person name="Magnuson J."/>
            <person name="Spatafora J.W."/>
            <person name="Nagy L.G."/>
            <person name="Henrissat B."/>
            <person name="Grigoriev I.V."/>
            <person name="Yang Z.L."/>
            <person name="Xu J."/>
            <person name="Martin F.M."/>
        </authorList>
    </citation>
    <scope>NUCLEOTIDE SEQUENCE</scope>
    <source>
        <strain evidence="1">KKN 215</strain>
    </source>
</reference>
<organism evidence="1 2">
    <name type="scientific">Cristinia sonorae</name>
    <dbReference type="NCBI Taxonomy" id="1940300"/>
    <lineage>
        <taxon>Eukaryota</taxon>
        <taxon>Fungi</taxon>
        <taxon>Dikarya</taxon>
        <taxon>Basidiomycota</taxon>
        <taxon>Agaricomycotina</taxon>
        <taxon>Agaricomycetes</taxon>
        <taxon>Agaricomycetidae</taxon>
        <taxon>Agaricales</taxon>
        <taxon>Pleurotineae</taxon>
        <taxon>Stephanosporaceae</taxon>
        <taxon>Cristinia</taxon>
    </lineage>
</organism>
<accession>A0A8K0UQY9</accession>
<evidence type="ECO:0000313" key="2">
    <source>
        <dbReference type="Proteomes" id="UP000813824"/>
    </source>
</evidence>
<keyword evidence="2" id="KW-1185">Reference proteome</keyword>
<dbReference type="AlphaFoldDB" id="A0A8K0UQY9"/>
<gene>
    <name evidence="1" type="ORF">BXZ70DRAFT_1006730</name>
</gene>
<evidence type="ECO:0000313" key="1">
    <source>
        <dbReference type="EMBL" id="KAH8102108.1"/>
    </source>
</evidence>
<name>A0A8K0UQY9_9AGAR</name>
<dbReference type="Proteomes" id="UP000813824">
    <property type="component" value="Unassembled WGS sequence"/>
</dbReference>
<protein>
    <submittedName>
        <fullName evidence="1">Uncharacterized protein</fullName>
    </submittedName>
</protein>
<proteinExistence type="predicted"/>
<dbReference type="EMBL" id="JAEVFJ010000010">
    <property type="protein sequence ID" value="KAH8102108.1"/>
    <property type="molecule type" value="Genomic_DNA"/>
</dbReference>